<dbReference type="GO" id="GO:0062129">
    <property type="term" value="C:chitin-based extracellular matrix"/>
    <property type="evidence" value="ECO:0007669"/>
    <property type="project" value="TreeGrafter"/>
</dbReference>
<dbReference type="PANTHER" id="PTHR10380:SF215">
    <property type="entry name" value="CUTICULAR PROTEIN 49AG"/>
    <property type="match status" value="1"/>
</dbReference>
<proteinExistence type="evidence at transcript level"/>
<dbReference type="PROSITE" id="PS00233">
    <property type="entry name" value="CHIT_BIND_RR_1"/>
    <property type="match status" value="1"/>
</dbReference>
<dbReference type="AlphaFoldDB" id="U5ESS7"/>
<reference evidence="4" key="1">
    <citation type="journal article" date="2014" name="Insect Biochem. Mol. Biol.">
        <title>An insight into the sialome of the frog biting fly, Corethrella appendiculata.</title>
        <authorList>
            <person name="Ribeiro J.M.C."/>
            <person name="Chagas A.C."/>
            <person name="Pham V.M."/>
            <person name="Lounibos L.P."/>
            <person name="Calvo E."/>
        </authorList>
    </citation>
    <scope>NUCLEOTIDE SEQUENCE</scope>
    <source>
        <tissue evidence="4">Salivary glands</tissue>
    </source>
</reference>
<dbReference type="Pfam" id="PF00379">
    <property type="entry name" value="Chitin_bind_4"/>
    <property type="match status" value="1"/>
</dbReference>
<sequence length="147" mass="16063">MRKLIGFLSLITVITHIKGAPMPKPQDEIQQPQQPQQATTPIPILSQTDIVNPDGSFQFGYETGNGIKVDTVGTLKKVPVERFDDDGNKLRDSEEQITVHTGSFSYVSPEGIMITLNFVADENGFHPEGAHIPVWPGTNPAKQNPAS</sequence>
<keyword evidence="1 2" id="KW-0193">Cuticle</keyword>
<dbReference type="InterPro" id="IPR031311">
    <property type="entry name" value="CHIT_BIND_RR_consensus"/>
</dbReference>
<protein>
    <submittedName>
        <fullName evidence="4">Putative endocuticle structural glycoprotein abd-4</fullName>
    </submittedName>
</protein>
<dbReference type="PROSITE" id="PS51155">
    <property type="entry name" value="CHIT_BIND_RR_2"/>
    <property type="match status" value="1"/>
</dbReference>
<evidence type="ECO:0000313" key="4">
    <source>
        <dbReference type="EMBL" id="JAB56754.1"/>
    </source>
</evidence>
<evidence type="ECO:0000256" key="1">
    <source>
        <dbReference type="ARBA" id="ARBA00022460"/>
    </source>
</evidence>
<evidence type="ECO:0000256" key="2">
    <source>
        <dbReference type="PROSITE-ProRule" id="PRU00497"/>
    </source>
</evidence>
<dbReference type="GO" id="GO:0008010">
    <property type="term" value="F:structural constituent of chitin-based larval cuticle"/>
    <property type="evidence" value="ECO:0007669"/>
    <property type="project" value="TreeGrafter"/>
</dbReference>
<dbReference type="InterPro" id="IPR050468">
    <property type="entry name" value="Cuticle_Struct_Prot"/>
</dbReference>
<feature type="chain" id="PRO_5004660048" evidence="3">
    <location>
        <begin position="20"/>
        <end position="147"/>
    </location>
</feature>
<dbReference type="PANTHER" id="PTHR10380">
    <property type="entry name" value="CUTICLE PROTEIN"/>
    <property type="match status" value="1"/>
</dbReference>
<keyword evidence="3" id="KW-0732">Signal</keyword>
<accession>U5ESS7</accession>
<dbReference type="EMBL" id="GANO01003117">
    <property type="protein sequence ID" value="JAB56754.1"/>
    <property type="molecule type" value="mRNA"/>
</dbReference>
<feature type="signal peptide" evidence="3">
    <location>
        <begin position="1"/>
        <end position="19"/>
    </location>
</feature>
<name>U5ESS7_9DIPT</name>
<evidence type="ECO:0000256" key="3">
    <source>
        <dbReference type="SAM" id="SignalP"/>
    </source>
</evidence>
<organism evidence="4">
    <name type="scientific">Corethrella appendiculata</name>
    <dbReference type="NCBI Taxonomy" id="1370023"/>
    <lineage>
        <taxon>Eukaryota</taxon>
        <taxon>Metazoa</taxon>
        <taxon>Ecdysozoa</taxon>
        <taxon>Arthropoda</taxon>
        <taxon>Hexapoda</taxon>
        <taxon>Insecta</taxon>
        <taxon>Pterygota</taxon>
        <taxon>Neoptera</taxon>
        <taxon>Endopterygota</taxon>
        <taxon>Diptera</taxon>
        <taxon>Nematocera</taxon>
        <taxon>Culicoidea</taxon>
        <taxon>Chaoboridae</taxon>
        <taxon>Corethrella</taxon>
    </lineage>
</organism>
<dbReference type="InterPro" id="IPR000618">
    <property type="entry name" value="Insect_cuticle"/>
</dbReference>